<keyword evidence="3" id="KW-1185">Reference proteome</keyword>
<dbReference type="EMBL" id="CP043494">
    <property type="protein sequence ID" value="WNG45607.1"/>
    <property type="molecule type" value="Genomic_DNA"/>
</dbReference>
<dbReference type="Proteomes" id="UP001611383">
    <property type="component" value="Chromosome"/>
</dbReference>
<evidence type="ECO:0000313" key="3">
    <source>
        <dbReference type="Proteomes" id="UP001611383"/>
    </source>
</evidence>
<reference evidence="2 3" key="1">
    <citation type="submission" date="2019-08" db="EMBL/GenBank/DDBJ databases">
        <title>Archangium and Cystobacter genomes.</title>
        <authorList>
            <person name="Chen I.-C.K."/>
            <person name="Wielgoss S."/>
        </authorList>
    </citation>
    <scope>NUCLEOTIDE SEQUENCE [LARGE SCALE GENOMIC DNA]</scope>
    <source>
        <strain evidence="2 3">Cbm 6</strain>
    </source>
</reference>
<gene>
    <name evidence="2" type="ORF">F0U60_16995</name>
</gene>
<evidence type="ECO:0008006" key="4">
    <source>
        <dbReference type="Google" id="ProtNLM"/>
    </source>
</evidence>
<protein>
    <recommendedName>
        <fullName evidence="4">Lipoprotein</fullName>
    </recommendedName>
</protein>
<evidence type="ECO:0000256" key="1">
    <source>
        <dbReference type="SAM" id="MobiDB-lite"/>
    </source>
</evidence>
<accession>A0ABY9WUP7</accession>
<sequence length="211" mass="23261">MPVLLGFTLAACATQQNNTREVLQRVDNRFFIQEPCKPTSTGSLTREQVTGLDELSSSLRERVLANLPLQAAGSTERVRCEDVAARLLEKRLQSLCWVEARVTAQPQLSVQLGARYQVGTIIWVTQEKDAKVPPARIIEAAKSALPKDKACTPKTLENIREQVSKLGNFHQVLVEPGPADSEQKQVTLLIDVKETAPTPPKQQAPADQNTK</sequence>
<name>A0ABY9WUP7_9BACT</name>
<feature type="region of interest" description="Disordered" evidence="1">
    <location>
        <begin position="191"/>
        <end position="211"/>
    </location>
</feature>
<evidence type="ECO:0000313" key="2">
    <source>
        <dbReference type="EMBL" id="WNG45607.1"/>
    </source>
</evidence>
<proteinExistence type="predicted"/>
<organism evidence="2 3">
    <name type="scientific">Archangium minus</name>
    <dbReference type="NCBI Taxonomy" id="83450"/>
    <lineage>
        <taxon>Bacteria</taxon>
        <taxon>Pseudomonadati</taxon>
        <taxon>Myxococcota</taxon>
        <taxon>Myxococcia</taxon>
        <taxon>Myxococcales</taxon>
        <taxon>Cystobacterineae</taxon>
        <taxon>Archangiaceae</taxon>
        <taxon>Archangium</taxon>
    </lineage>
</organism>
<dbReference type="RefSeq" id="WP_395820777.1">
    <property type="nucleotide sequence ID" value="NZ_CP043494.1"/>
</dbReference>